<comment type="function">
    <text evidence="7">Catalyzes the reversible transfer of the terminal phosphate group between ATP and AMP. Plays an important role in cellular energy homeostasis and in adenine nucleotide metabolism.</text>
</comment>
<feature type="binding site" evidence="7">
    <location>
        <begin position="85"/>
        <end position="88"/>
    </location>
    <ligand>
        <name>AMP</name>
        <dbReference type="ChEBI" id="CHEBI:456215"/>
    </ligand>
</feature>
<feature type="binding site" evidence="7">
    <location>
        <begin position="10"/>
        <end position="15"/>
    </location>
    <ligand>
        <name>ATP</name>
        <dbReference type="ChEBI" id="CHEBI:30616"/>
    </ligand>
</feature>
<keyword evidence="5 7" id="KW-0418">Kinase</keyword>
<feature type="region of interest" description="NMP" evidence="7">
    <location>
        <begin position="30"/>
        <end position="59"/>
    </location>
</feature>
<comment type="subcellular location">
    <subcellularLocation>
        <location evidence="7 9">Cytoplasm</location>
    </subcellularLocation>
</comment>
<dbReference type="GO" id="GO:0044209">
    <property type="term" value="P:AMP salvage"/>
    <property type="evidence" value="ECO:0007669"/>
    <property type="project" value="UniProtKB-UniRule"/>
</dbReference>
<feature type="binding site" evidence="7">
    <location>
        <position position="92"/>
    </location>
    <ligand>
        <name>AMP</name>
        <dbReference type="ChEBI" id="CHEBI:456215"/>
    </ligand>
</feature>
<keyword evidence="6 7" id="KW-0067">ATP-binding</keyword>
<dbReference type="Pfam" id="PF05191">
    <property type="entry name" value="ADK_lid"/>
    <property type="match status" value="1"/>
</dbReference>
<keyword evidence="3 7" id="KW-0545">Nucleotide biosynthesis</keyword>
<keyword evidence="4 7" id="KW-0547">Nucleotide-binding</keyword>
<feature type="binding site" evidence="7">
    <location>
        <begin position="57"/>
        <end position="59"/>
    </location>
    <ligand>
        <name>AMP</name>
        <dbReference type="ChEBI" id="CHEBI:456215"/>
    </ligand>
</feature>
<comment type="domain">
    <text evidence="7">Consists of three domains, a large central CORE domain and two small peripheral domains, NMPbind and LID, which undergo movements during catalysis. The LID domain closes over the site of phosphoryl transfer upon ATP binding. Assembling and dissambling the active center during each catalytic cycle provides an effective means to prevent ATP hydrolysis.</text>
</comment>
<dbReference type="CDD" id="cd01428">
    <property type="entry name" value="ADK"/>
    <property type="match status" value="1"/>
</dbReference>
<dbReference type="GO" id="GO:0005524">
    <property type="term" value="F:ATP binding"/>
    <property type="evidence" value="ECO:0007669"/>
    <property type="project" value="UniProtKB-UniRule"/>
</dbReference>
<dbReference type="UniPathway" id="UPA00588">
    <property type="reaction ID" value="UER00649"/>
</dbReference>
<dbReference type="AlphaFoldDB" id="G2JAF9"/>
<dbReference type="RefSeq" id="WP_006682898.1">
    <property type="nucleotide sequence ID" value="NZ_CAFB01000047.1"/>
</dbReference>
<dbReference type="PRINTS" id="PR00094">
    <property type="entry name" value="ADENYLTKNASE"/>
</dbReference>
<evidence type="ECO:0000256" key="6">
    <source>
        <dbReference type="ARBA" id="ARBA00022840"/>
    </source>
</evidence>
<dbReference type="FunFam" id="3.40.50.300:FF:000106">
    <property type="entry name" value="Adenylate kinase mitochondrial"/>
    <property type="match status" value="1"/>
</dbReference>
<evidence type="ECO:0000256" key="8">
    <source>
        <dbReference type="RuleBase" id="RU003330"/>
    </source>
</evidence>
<protein>
    <recommendedName>
        <fullName evidence="7 9">Adenylate kinase</fullName>
        <shortName evidence="7">AK</shortName>
        <ecNumber evidence="7 9">2.7.4.3</ecNumber>
    </recommendedName>
    <alternativeName>
        <fullName evidence="7">ATP-AMP transphosphorylase</fullName>
    </alternativeName>
    <alternativeName>
        <fullName evidence="7">ATP:AMP phosphotransferase</fullName>
    </alternativeName>
    <alternativeName>
        <fullName evidence="7">Adenylate monophosphate kinase</fullName>
    </alternativeName>
</protein>
<dbReference type="EC" id="2.7.4.3" evidence="7 9"/>
<dbReference type="InterPro" id="IPR000850">
    <property type="entry name" value="Adenylat/UMP-CMP_kin"/>
</dbReference>
<feature type="binding site" evidence="7">
    <location>
        <position position="167"/>
    </location>
    <ligand>
        <name>AMP</name>
        <dbReference type="ChEBI" id="CHEBI:456215"/>
    </ligand>
</feature>
<dbReference type="NCBIfam" id="NF001379">
    <property type="entry name" value="PRK00279.1-1"/>
    <property type="match status" value="1"/>
</dbReference>
<evidence type="ECO:0000256" key="1">
    <source>
        <dbReference type="ARBA" id="ARBA00022490"/>
    </source>
</evidence>
<comment type="caution">
    <text evidence="7">Lacks conserved residue(s) required for the propagation of feature annotation.</text>
</comment>
<feature type="binding site" evidence="7">
    <location>
        <position position="123"/>
    </location>
    <ligand>
        <name>ATP</name>
        <dbReference type="ChEBI" id="CHEBI:30616"/>
    </ligand>
</feature>
<proteinExistence type="inferred from homology"/>
<keyword evidence="12" id="KW-1185">Reference proteome</keyword>
<dbReference type="eggNOG" id="COG0563">
    <property type="taxonomic scope" value="Bacteria"/>
</dbReference>
<dbReference type="InterPro" id="IPR006259">
    <property type="entry name" value="Adenyl_kin_sub"/>
</dbReference>
<dbReference type="EMBL" id="CAFB01000047">
    <property type="protein sequence ID" value="CCD29761.1"/>
    <property type="molecule type" value="Genomic_DNA"/>
</dbReference>
<evidence type="ECO:0000256" key="5">
    <source>
        <dbReference type="ARBA" id="ARBA00022777"/>
    </source>
</evidence>
<comment type="pathway">
    <text evidence="7">Purine metabolism; AMP biosynthesis via salvage pathway; AMP from ADP: step 1/1.</text>
</comment>
<dbReference type="GO" id="GO:0005737">
    <property type="term" value="C:cytoplasm"/>
    <property type="evidence" value="ECO:0007669"/>
    <property type="project" value="UniProtKB-SubCell"/>
</dbReference>
<dbReference type="InterPro" id="IPR007862">
    <property type="entry name" value="Adenylate_kinase_lid-dom"/>
</dbReference>
<keyword evidence="1 7" id="KW-0963">Cytoplasm</keyword>
<dbReference type="InterPro" id="IPR033690">
    <property type="entry name" value="Adenylat_kinase_CS"/>
</dbReference>
<feature type="binding site" evidence="7">
    <location>
        <begin position="132"/>
        <end position="133"/>
    </location>
    <ligand>
        <name>ATP</name>
        <dbReference type="ChEBI" id="CHEBI:30616"/>
    </ligand>
</feature>
<dbReference type="HAMAP" id="MF_00235">
    <property type="entry name" value="Adenylate_kinase_Adk"/>
    <property type="match status" value="1"/>
</dbReference>
<sequence>MRLILLGPPGAGKGTQADFIRKKFSVAQISTGDMLRAAVHEGTPLGIKACQYMGAGELVPDPLIIDLVKERLQKPDCAHGYLFDGFPRTLPQAEAIRRAGIAIDHVLEIDVPGDEIIRRIGGRRLHTASGRSYHVILNPPQIDGRDNLTGEPLVQRDDDREETVRKRLAIYEAQTKPLMDYFAKWSNQQEGALTAPKYQRICGQGSVEEVRARIERALST</sequence>
<organism evidence="11 12">
    <name type="scientific">Candidatus Glomeribacter gigasporarum BEG34</name>
    <dbReference type="NCBI Taxonomy" id="1070319"/>
    <lineage>
        <taxon>Bacteria</taxon>
        <taxon>Pseudomonadati</taxon>
        <taxon>Pseudomonadota</taxon>
        <taxon>Betaproteobacteria</taxon>
        <taxon>Burkholderiales</taxon>
        <taxon>Burkholderiaceae</taxon>
        <taxon>Candidatus Glomeribacter</taxon>
    </lineage>
</organism>
<dbReference type="SUPFAM" id="SSF52540">
    <property type="entry name" value="P-loop containing nucleoside triphosphate hydrolases"/>
    <property type="match status" value="1"/>
</dbReference>
<dbReference type="Pfam" id="PF00406">
    <property type="entry name" value="ADK"/>
    <property type="match status" value="1"/>
</dbReference>
<dbReference type="NCBIfam" id="TIGR01351">
    <property type="entry name" value="adk"/>
    <property type="match status" value="1"/>
</dbReference>
<evidence type="ECO:0000256" key="3">
    <source>
        <dbReference type="ARBA" id="ARBA00022727"/>
    </source>
</evidence>
<feature type="binding site" evidence="7">
    <location>
        <position position="156"/>
    </location>
    <ligand>
        <name>AMP</name>
        <dbReference type="ChEBI" id="CHEBI:456215"/>
    </ligand>
</feature>
<dbReference type="PANTHER" id="PTHR23359">
    <property type="entry name" value="NUCLEOTIDE KINASE"/>
    <property type="match status" value="1"/>
</dbReference>
<dbReference type="GO" id="GO:0004017">
    <property type="term" value="F:AMP kinase activity"/>
    <property type="evidence" value="ECO:0007669"/>
    <property type="project" value="UniProtKB-UniRule"/>
</dbReference>
<evidence type="ECO:0000313" key="11">
    <source>
        <dbReference type="EMBL" id="CCD29761.1"/>
    </source>
</evidence>
<comment type="caution">
    <text evidence="11">The sequence shown here is derived from an EMBL/GenBank/DDBJ whole genome shotgun (WGS) entry which is preliminary data.</text>
</comment>
<gene>
    <name evidence="7 11" type="primary">adk</name>
    <name evidence="11" type="ORF">CAGGBEG34_20012</name>
</gene>
<feature type="region of interest" description="LID" evidence="7">
    <location>
        <begin position="122"/>
        <end position="159"/>
    </location>
</feature>
<comment type="subunit">
    <text evidence="7 9">Monomer.</text>
</comment>
<evidence type="ECO:0000256" key="4">
    <source>
        <dbReference type="ARBA" id="ARBA00022741"/>
    </source>
</evidence>
<dbReference type="NCBIfam" id="NF011100">
    <property type="entry name" value="PRK14527.1"/>
    <property type="match status" value="1"/>
</dbReference>
<reference evidence="11 12" key="1">
    <citation type="submission" date="2011-08" db="EMBL/GenBank/DDBJ databases">
        <title>The genome of the obligate endobacterium of an arbuscular mycorrhizal fungus reveals an interphylum network of nutritional interactions.</title>
        <authorList>
            <person name="Ghignone S."/>
            <person name="Salvioli A."/>
            <person name="Anca I."/>
            <person name="Lumini E."/>
            <person name="Ortu G."/>
            <person name="Petiti L."/>
            <person name="Cruveiller S."/>
            <person name="Bianciotto V."/>
            <person name="Piffanelli P."/>
            <person name="Lanfranco L."/>
            <person name="Bonfante P."/>
        </authorList>
    </citation>
    <scope>NUCLEOTIDE SEQUENCE [LARGE SCALE GENOMIC DNA]</scope>
    <source>
        <strain evidence="11 12">BEG34</strain>
    </source>
</reference>
<keyword evidence="2 7" id="KW-0808">Transferase</keyword>
<evidence type="ECO:0000259" key="10">
    <source>
        <dbReference type="Pfam" id="PF05191"/>
    </source>
</evidence>
<dbReference type="Proteomes" id="UP000054051">
    <property type="component" value="Unassembled WGS sequence"/>
</dbReference>
<dbReference type="Gene3D" id="3.40.50.300">
    <property type="entry name" value="P-loop containing nucleotide triphosphate hydrolases"/>
    <property type="match status" value="1"/>
</dbReference>
<dbReference type="OrthoDB" id="9805030at2"/>
<feature type="binding site" evidence="7">
    <location>
        <position position="36"/>
    </location>
    <ligand>
        <name>AMP</name>
        <dbReference type="ChEBI" id="CHEBI:456215"/>
    </ligand>
</feature>
<dbReference type="PROSITE" id="PS00113">
    <property type="entry name" value="ADENYLATE_KINASE"/>
    <property type="match status" value="1"/>
</dbReference>
<evidence type="ECO:0000256" key="9">
    <source>
        <dbReference type="RuleBase" id="RU003331"/>
    </source>
</evidence>
<comment type="similarity">
    <text evidence="7 8">Belongs to the adenylate kinase family.</text>
</comment>
<feature type="domain" description="Adenylate kinase active site lid" evidence="10">
    <location>
        <begin position="123"/>
        <end position="158"/>
    </location>
</feature>
<name>G2JAF9_9BURK</name>
<comment type="catalytic activity">
    <reaction evidence="7 9">
        <text>AMP + ATP = 2 ADP</text>
        <dbReference type="Rhea" id="RHEA:12973"/>
        <dbReference type="ChEBI" id="CHEBI:30616"/>
        <dbReference type="ChEBI" id="CHEBI:456215"/>
        <dbReference type="ChEBI" id="CHEBI:456216"/>
        <dbReference type="EC" id="2.7.4.3"/>
    </reaction>
</comment>
<feature type="binding site" evidence="7">
    <location>
        <position position="31"/>
    </location>
    <ligand>
        <name>AMP</name>
        <dbReference type="ChEBI" id="CHEBI:456215"/>
    </ligand>
</feature>
<evidence type="ECO:0000256" key="7">
    <source>
        <dbReference type="HAMAP-Rule" id="MF_00235"/>
    </source>
</evidence>
<evidence type="ECO:0000313" key="12">
    <source>
        <dbReference type="Proteomes" id="UP000054051"/>
    </source>
</evidence>
<evidence type="ECO:0000256" key="2">
    <source>
        <dbReference type="ARBA" id="ARBA00022679"/>
    </source>
</evidence>
<dbReference type="NCBIfam" id="NF001381">
    <property type="entry name" value="PRK00279.1-3"/>
    <property type="match status" value="1"/>
</dbReference>
<dbReference type="STRING" id="1070319.CAGGBEG34_20012"/>
<accession>G2JAF9</accession>
<feature type="binding site" evidence="7">
    <location>
        <position position="205"/>
    </location>
    <ligand>
        <name>ATP</name>
        <dbReference type="ChEBI" id="CHEBI:30616"/>
    </ligand>
</feature>
<dbReference type="InterPro" id="IPR027417">
    <property type="entry name" value="P-loop_NTPase"/>
</dbReference>